<keyword evidence="1" id="KW-0677">Repeat</keyword>
<dbReference type="InterPro" id="IPR019734">
    <property type="entry name" value="TPR_rpt"/>
</dbReference>
<organism evidence="4 5">
    <name type="scientific">Nitritalea halalkaliphila LW7</name>
    <dbReference type="NCBI Taxonomy" id="1189621"/>
    <lineage>
        <taxon>Bacteria</taxon>
        <taxon>Pseudomonadati</taxon>
        <taxon>Bacteroidota</taxon>
        <taxon>Cytophagia</taxon>
        <taxon>Cytophagales</taxon>
        <taxon>Cyclobacteriaceae</taxon>
        <taxon>Nitritalea</taxon>
    </lineage>
</organism>
<protein>
    <submittedName>
        <fullName evidence="4">Tetratricopeptide repeat-containing protein</fullName>
    </submittedName>
</protein>
<evidence type="ECO:0000256" key="3">
    <source>
        <dbReference type="PROSITE-ProRule" id="PRU00339"/>
    </source>
</evidence>
<dbReference type="InterPro" id="IPR011990">
    <property type="entry name" value="TPR-like_helical_dom_sf"/>
</dbReference>
<evidence type="ECO:0000256" key="1">
    <source>
        <dbReference type="ARBA" id="ARBA00022737"/>
    </source>
</evidence>
<evidence type="ECO:0000313" key="4">
    <source>
        <dbReference type="EMBL" id="EIM77049.1"/>
    </source>
</evidence>
<gene>
    <name evidence="4" type="ORF">A3SI_06974</name>
</gene>
<accession>I5C5E7</accession>
<dbReference type="STRING" id="1189621.A3SI_06974"/>
<dbReference type="Pfam" id="PF13432">
    <property type="entry name" value="TPR_16"/>
    <property type="match status" value="1"/>
</dbReference>
<dbReference type="AlphaFoldDB" id="I5C5E7"/>
<keyword evidence="5" id="KW-1185">Reference proteome</keyword>
<dbReference type="OrthoDB" id="818930at2"/>
<comment type="caution">
    <text evidence="4">The sequence shown here is derived from an EMBL/GenBank/DDBJ whole genome shotgun (WGS) entry which is preliminary data.</text>
</comment>
<name>I5C5E7_9BACT</name>
<evidence type="ECO:0000313" key="5">
    <source>
        <dbReference type="Proteomes" id="UP000005551"/>
    </source>
</evidence>
<sequence length="301" mass="34237">MFFAIIPLNLRSSNGFQSFYVIISTMLYKSLSFLWILALQAFALQAQDYSQREAIASVLVLWEEGEVKGAEQLTTTILRDHPYFKEAYLLRAAIREQMGNREGAIGDYVLLLELAPNLPQALYGHAMLRAERGDYVAAIPDLERLLELRSLDNRLHYLRGTRYDGILGDKADIVAQKASIYATLAKGYEELEVYDVALQYYSKAIKYETKDPQLYFARAELLRHFGHYRLAVEHYTKVLSINPYHLASLNGMAFVLTLAEQDADNQDPVFFTQMRDALPTFTAPGKEKGRTCLQSGTLKQL</sequence>
<dbReference type="SUPFAM" id="SSF48452">
    <property type="entry name" value="TPR-like"/>
    <property type="match status" value="1"/>
</dbReference>
<reference evidence="4 5" key="1">
    <citation type="submission" date="2012-05" db="EMBL/GenBank/DDBJ databases">
        <title>Genome sequence of Nitritalea halalkaliphila LW7.</title>
        <authorList>
            <person name="Jangir P.K."/>
            <person name="Singh A."/>
            <person name="Shivaji S."/>
            <person name="Sharma R."/>
        </authorList>
    </citation>
    <scope>NUCLEOTIDE SEQUENCE [LARGE SCALE GENOMIC DNA]</scope>
    <source>
        <strain evidence="4 5">LW7</strain>
    </source>
</reference>
<dbReference type="Gene3D" id="1.25.40.10">
    <property type="entry name" value="Tetratricopeptide repeat domain"/>
    <property type="match status" value="2"/>
</dbReference>
<dbReference type="SMART" id="SM00028">
    <property type="entry name" value="TPR"/>
    <property type="match status" value="4"/>
</dbReference>
<dbReference type="PANTHER" id="PTHR44858">
    <property type="entry name" value="TETRATRICOPEPTIDE REPEAT PROTEIN 6"/>
    <property type="match status" value="1"/>
</dbReference>
<feature type="repeat" description="TPR" evidence="3">
    <location>
        <begin position="178"/>
        <end position="211"/>
    </location>
</feature>
<proteinExistence type="predicted"/>
<dbReference type="PROSITE" id="PS50005">
    <property type="entry name" value="TPR"/>
    <property type="match status" value="2"/>
</dbReference>
<dbReference type="PANTHER" id="PTHR44858:SF1">
    <property type="entry name" value="UDP-N-ACETYLGLUCOSAMINE--PEPTIDE N-ACETYLGLUCOSAMINYLTRANSFERASE SPINDLY-RELATED"/>
    <property type="match status" value="1"/>
</dbReference>
<evidence type="ECO:0000256" key="2">
    <source>
        <dbReference type="ARBA" id="ARBA00022803"/>
    </source>
</evidence>
<dbReference type="EMBL" id="AJYA01000016">
    <property type="protein sequence ID" value="EIM77049.1"/>
    <property type="molecule type" value="Genomic_DNA"/>
</dbReference>
<dbReference type="InterPro" id="IPR050498">
    <property type="entry name" value="Ycf3"/>
</dbReference>
<feature type="repeat" description="TPR" evidence="3">
    <location>
        <begin position="212"/>
        <end position="245"/>
    </location>
</feature>
<dbReference type="Proteomes" id="UP000005551">
    <property type="component" value="Unassembled WGS sequence"/>
</dbReference>
<keyword evidence="2 3" id="KW-0802">TPR repeat</keyword>